<proteinExistence type="predicted"/>
<evidence type="ECO:0000313" key="13">
    <source>
        <dbReference type="Ensembl" id="ENSACAP00000003178.3"/>
    </source>
</evidence>
<dbReference type="HOGENOM" id="CLU_009579_8_2_1"/>
<feature type="transmembrane region" description="Helical" evidence="11">
    <location>
        <begin position="50"/>
        <end position="75"/>
    </location>
</feature>
<reference evidence="13" key="1">
    <citation type="submission" date="2009-12" db="EMBL/GenBank/DDBJ databases">
        <title>The Genome Sequence of Anolis carolinensis (Green Anole Lizard).</title>
        <authorList>
            <consortium name="The Genome Sequencing Platform"/>
            <person name="Di Palma F."/>
            <person name="Alfoldi J."/>
            <person name="Heiman D."/>
            <person name="Young S."/>
            <person name="Grabherr M."/>
            <person name="Johnson J."/>
            <person name="Lander E.S."/>
            <person name="Lindblad-Toh K."/>
        </authorList>
    </citation>
    <scope>NUCLEOTIDE SEQUENCE [LARGE SCALE GENOMIC DNA]</scope>
    <source>
        <strain evidence="13">JBL SC #1</strain>
    </source>
</reference>
<evidence type="ECO:0000256" key="9">
    <source>
        <dbReference type="ARBA" id="ARBA00023180"/>
    </source>
</evidence>
<dbReference type="Ensembl" id="ENSACAT00000003259.3">
    <property type="protein sequence ID" value="ENSACAP00000003178.3"/>
    <property type="gene ID" value="ENSACAG00000003293.3"/>
</dbReference>
<evidence type="ECO:0000256" key="4">
    <source>
        <dbReference type="ARBA" id="ARBA00022989"/>
    </source>
</evidence>
<keyword evidence="14" id="KW-1185">Reference proteome</keyword>
<evidence type="ECO:0000256" key="6">
    <source>
        <dbReference type="ARBA" id="ARBA00023136"/>
    </source>
</evidence>
<keyword evidence="3 11" id="KW-0812">Transmembrane</keyword>
<dbReference type="GO" id="GO:0004930">
    <property type="term" value="F:G protein-coupled receptor activity"/>
    <property type="evidence" value="ECO:0000318"/>
    <property type="project" value="GO_Central"/>
</dbReference>
<feature type="transmembrane region" description="Helical" evidence="11">
    <location>
        <begin position="177"/>
        <end position="201"/>
    </location>
</feature>
<protein>
    <recommendedName>
        <fullName evidence="12">G-protein coupled receptors family 1 profile domain-containing protein</fullName>
    </recommendedName>
</protein>
<name>H9G7A0_ANOCA</name>
<keyword evidence="7" id="KW-1015">Disulfide bond</keyword>
<feature type="domain" description="G-protein coupled receptors family 1 profile" evidence="12">
    <location>
        <begin position="34"/>
        <end position="289"/>
    </location>
</feature>
<dbReference type="AlphaFoldDB" id="H9G7A0"/>
<evidence type="ECO:0000256" key="10">
    <source>
        <dbReference type="ARBA" id="ARBA00023224"/>
    </source>
</evidence>
<dbReference type="PRINTS" id="PR00237">
    <property type="entry name" value="GPCRRHODOPSN"/>
</dbReference>
<evidence type="ECO:0000259" key="12">
    <source>
        <dbReference type="PROSITE" id="PS50262"/>
    </source>
</evidence>
<dbReference type="PANTHER" id="PTHR24234:SF9">
    <property type="entry name" value="G-PROTEIN COUPLED RECEPTOR 132-RELATED"/>
    <property type="match status" value="1"/>
</dbReference>
<dbReference type="Pfam" id="PF00001">
    <property type="entry name" value="7tm_1"/>
    <property type="match status" value="1"/>
</dbReference>
<feature type="transmembrane region" description="Helical" evidence="11">
    <location>
        <begin position="21"/>
        <end position="43"/>
    </location>
</feature>
<evidence type="ECO:0000313" key="14">
    <source>
        <dbReference type="Proteomes" id="UP000001646"/>
    </source>
</evidence>
<feature type="transmembrane region" description="Helical" evidence="11">
    <location>
        <begin position="221"/>
        <end position="242"/>
    </location>
</feature>
<dbReference type="SUPFAM" id="SSF81321">
    <property type="entry name" value="Family A G protein-coupled receptor-like"/>
    <property type="match status" value="1"/>
</dbReference>
<dbReference type="FunFam" id="1.20.1070.10:FF:000669">
    <property type="entry name" value="Uncharacterized protein"/>
    <property type="match status" value="1"/>
</dbReference>
<evidence type="ECO:0000256" key="11">
    <source>
        <dbReference type="SAM" id="Phobius"/>
    </source>
</evidence>
<sequence length="332" mass="38280">MDNNTLLCQPVLFNTTKYFKIPLYSIVVATGLPLNCLALYALIHQMKKSVILSVYITNLVLANLLQILTLPFWIYHSYQDHHWGLGEEFCIVSALAFRTNFYAKNCFLCLIAMERYLGLVHPLMFQRLQTIRGAIKMSVATWFVVTVLCATGIALQVKNPNRSQDNCLDDSVLDKGYARFKVSIIGFSFFIPCLMMGFFYFKVLLELRKVVSLEKRVKKQIYGFVSLIIATFFLLFMPYQLISSFRFYSELMTKGDNGQLCEFVKDLFIYMQVTLCLSTLDNILDPLLYILLLKDIRAELKDTLSIKQLAKKLKKYRRDSLIQASGLSKPFL</sequence>
<keyword evidence="6 11" id="KW-0472">Membrane</keyword>
<keyword evidence="8" id="KW-0675">Receptor</keyword>
<reference evidence="13" key="2">
    <citation type="submission" date="2025-08" db="UniProtKB">
        <authorList>
            <consortium name="Ensembl"/>
        </authorList>
    </citation>
    <scope>IDENTIFICATION</scope>
</reference>
<dbReference type="PROSITE" id="PS50262">
    <property type="entry name" value="G_PROTEIN_RECEP_F1_2"/>
    <property type="match status" value="1"/>
</dbReference>
<comment type="subcellular location">
    <subcellularLocation>
        <location evidence="1">Cell membrane</location>
        <topology evidence="1">Multi-pass membrane protein</topology>
    </subcellularLocation>
</comment>
<dbReference type="eggNOG" id="ENOG502QRUD">
    <property type="taxonomic scope" value="Eukaryota"/>
</dbReference>
<keyword evidence="4 11" id="KW-1133">Transmembrane helix</keyword>
<reference evidence="13" key="3">
    <citation type="submission" date="2025-09" db="UniProtKB">
        <authorList>
            <consortium name="Ensembl"/>
        </authorList>
    </citation>
    <scope>IDENTIFICATION</scope>
</reference>
<dbReference type="GO" id="GO:0007189">
    <property type="term" value="P:adenylate cyclase-activating G protein-coupled receptor signaling pathway"/>
    <property type="evidence" value="ECO:0000318"/>
    <property type="project" value="GO_Central"/>
</dbReference>
<dbReference type="GeneTree" id="ENSGT01150000286937"/>
<feature type="transmembrane region" description="Helical" evidence="11">
    <location>
        <begin position="139"/>
        <end position="157"/>
    </location>
</feature>
<dbReference type="Proteomes" id="UP000001646">
    <property type="component" value="Unplaced"/>
</dbReference>
<dbReference type="PANTHER" id="PTHR24234">
    <property type="entry name" value="LYSOPHOSPHATIDIC ACID RECEPTOR 5/SPHINGOSYLPHOSPHORYLCHOLINE RECEPTOR"/>
    <property type="match status" value="1"/>
</dbReference>
<keyword evidence="10" id="KW-0807">Transducer</keyword>
<dbReference type="InterPro" id="IPR017452">
    <property type="entry name" value="GPCR_Rhodpsn_7TM"/>
</dbReference>
<evidence type="ECO:0000256" key="2">
    <source>
        <dbReference type="ARBA" id="ARBA00022475"/>
    </source>
</evidence>
<dbReference type="InParanoid" id="H9G7A0"/>
<accession>H9G7A0</accession>
<evidence type="ECO:0000256" key="5">
    <source>
        <dbReference type="ARBA" id="ARBA00023040"/>
    </source>
</evidence>
<keyword evidence="5" id="KW-0297">G-protein coupled receptor</keyword>
<evidence type="ECO:0000256" key="1">
    <source>
        <dbReference type="ARBA" id="ARBA00004651"/>
    </source>
</evidence>
<dbReference type="InterPro" id="IPR000276">
    <property type="entry name" value="GPCR_Rhodpsn"/>
</dbReference>
<keyword evidence="9" id="KW-0325">Glycoprotein</keyword>
<keyword evidence="2" id="KW-1003">Cell membrane</keyword>
<evidence type="ECO:0000256" key="7">
    <source>
        <dbReference type="ARBA" id="ARBA00023157"/>
    </source>
</evidence>
<dbReference type="GO" id="GO:0005886">
    <property type="term" value="C:plasma membrane"/>
    <property type="evidence" value="ECO:0000318"/>
    <property type="project" value="GO_Central"/>
</dbReference>
<evidence type="ECO:0000256" key="8">
    <source>
        <dbReference type="ARBA" id="ARBA00023170"/>
    </source>
</evidence>
<dbReference type="Gene3D" id="1.20.1070.10">
    <property type="entry name" value="Rhodopsin 7-helix transmembrane proteins"/>
    <property type="match status" value="1"/>
</dbReference>
<evidence type="ECO:0000256" key="3">
    <source>
        <dbReference type="ARBA" id="ARBA00022692"/>
    </source>
</evidence>
<organism evidence="13 14">
    <name type="scientific">Anolis carolinensis</name>
    <name type="common">Green anole</name>
    <name type="synonym">American chameleon</name>
    <dbReference type="NCBI Taxonomy" id="28377"/>
    <lineage>
        <taxon>Eukaryota</taxon>
        <taxon>Metazoa</taxon>
        <taxon>Chordata</taxon>
        <taxon>Craniata</taxon>
        <taxon>Vertebrata</taxon>
        <taxon>Euteleostomi</taxon>
        <taxon>Lepidosauria</taxon>
        <taxon>Squamata</taxon>
        <taxon>Bifurcata</taxon>
        <taxon>Unidentata</taxon>
        <taxon>Episquamata</taxon>
        <taxon>Toxicofera</taxon>
        <taxon>Iguania</taxon>
        <taxon>Dactyloidae</taxon>
        <taxon>Anolis</taxon>
    </lineage>
</organism>